<comment type="caution">
    <text evidence="2">The sequence shown here is derived from an EMBL/GenBank/DDBJ whole genome shotgun (WGS) entry which is preliminary data.</text>
</comment>
<accession>A0A3D9BA02</accession>
<evidence type="ECO:0000313" key="2">
    <source>
        <dbReference type="EMBL" id="REC50148.1"/>
    </source>
</evidence>
<dbReference type="EMBL" id="QNVV01000001">
    <property type="protein sequence ID" value="REC50148.1"/>
    <property type="molecule type" value="Genomic_DNA"/>
</dbReference>
<name>A0A3D9BA02_9FLAO</name>
<keyword evidence="1" id="KW-0732">Signal</keyword>
<feature type="chain" id="PRO_5017670111" evidence="1">
    <location>
        <begin position="19"/>
        <end position="415"/>
    </location>
</feature>
<gene>
    <name evidence="2" type="ORF">DRF67_01030</name>
</gene>
<protein>
    <submittedName>
        <fullName evidence="2">Uncharacterized protein</fullName>
    </submittedName>
</protein>
<dbReference type="Proteomes" id="UP000256257">
    <property type="component" value="Unassembled WGS sequence"/>
</dbReference>
<keyword evidence="3" id="KW-1185">Reference proteome</keyword>
<proteinExistence type="predicted"/>
<organism evidence="2 3">
    <name type="scientific">Chryseobacterium pennipullorum</name>
    <dbReference type="NCBI Taxonomy" id="2258963"/>
    <lineage>
        <taxon>Bacteria</taxon>
        <taxon>Pseudomonadati</taxon>
        <taxon>Bacteroidota</taxon>
        <taxon>Flavobacteriia</taxon>
        <taxon>Flavobacteriales</taxon>
        <taxon>Weeksellaceae</taxon>
        <taxon>Chryseobacterium group</taxon>
        <taxon>Chryseobacterium</taxon>
    </lineage>
</organism>
<feature type="signal peptide" evidence="1">
    <location>
        <begin position="1"/>
        <end position="18"/>
    </location>
</feature>
<evidence type="ECO:0000313" key="3">
    <source>
        <dbReference type="Proteomes" id="UP000256257"/>
    </source>
</evidence>
<evidence type="ECO:0000256" key="1">
    <source>
        <dbReference type="SAM" id="SignalP"/>
    </source>
</evidence>
<dbReference type="AlphaFoldDB" id="A0A3D9BA02"/>
<sequence>MKKMALLTGILISCTISAQMEYKTYQNGLIYSEKTMHQLEKIVDSLNLKYKACDLSKIFYSQLQTKGHSVVMKSGEILSAKKDMDMGISLEQFIKKYPDAMVRKDILLVKTKSQDYNHKDITRIREISLDENMGIRIETNYKKNRYNKPVRDRWAYYYRDKTGYSDEYIEAFYFPENFKTIPLDAKYSRQIIYSDCVIDTSDSKFKKGAKEGRLSEGIPENWRNLPKDEKENLLDSLRSVVLVGFCSEDEGPRNQGIYMALLSAETSNWSVFLKSHLDIMNDHFERASDNGYAREQRQTYIKELEKLNINVPDLIFGISLRMENPVENHYYGDIYRLGRAISESKDLKLFLTQLLSMIADEKLDDYNRVLAYFFYTNCNYYIKDKRDQKINNEKLVEAIEKLPKYLSEKIVPETL</sequence>
<reference evidence="2 3" key="1">
    <citation type="submission" date="2018-06" db="EMBL/GenBank/DDBJ databases">
        <title>Novel Chryseobacterium species.</title>
        <authorList>
            <person name="Newman J."/>
            <person name="Hugo C."/>
            <person name="Oosthuizen L."/>
            <person name="Charimba G."/>
        </authorList>
    </citation>
    <scope>NUCLEOTIDE SEQUENCE [LARGE SCALE GENOMIC DNA]</scope>
    <source>
        <strain evidence="2 3">7_F195</strain>
    </source>
</reference>